<dbReference type="SUPFAM" id="SSF51735">
    <property type="entry name" value="NAD(P)-binding Rossmann-fold domains"/>
    <property type="match status" value="1"/>
</dbReference>
<organism evidence="3 4">
    <name type="scientific">Paenibacillus psychroresistens</name>
    <dbReference type="NCBI Taxonomy" id="1778678"/>
    <lineage>
        <taxon>Bacteria</taxon>
        <taxon>Bacillati</taxon>
        <taxon>Bacillota</taxon>
        <taxon>Bacilli</taxon>
        <taxon>Bacillales</taxon>
        <taxon>Paenibacillaceae</taxon>
        <taxon>Paenibacillus</taxon>
    </lineage>
</organism>
<sequence>MEISNEQYDLRGHCAIMNISKNTKSIVDEGEFDMKKLTTSVVGGGQGGRLSMHALSVSEHFELVAIADLRPEVCEQLKLTYPGIATFATHQEMFAECPTDVVCVSTFPPSHEEVTMDALKLPLKGILVEKPLGHTAQSGRRILEAIRSHNIPIAVPHGLLVRKTPIEIIRRVAAGEIGELKLVEIQNTKWDIINAGIHWLHFFVMLTGNEPLSYVMAQCETSTHTYRDGMQVETTAVTYAQTQSGIRVIMNTGDDVLINRAGKDTLFRIIGTKGQIEFWGWENGYMLMNEKHAATTHIIPDEFETTGHQRHLENMAAMIDSGVNDYSMAESSLSALEIVEAAYLSSRSNSKVTFPFDEFIVPVQDEIWIAGIPYDGKAVGRDGRKL</sequence>
<name>A0A6B8RS58_9BACL</name>
<dbReference type="Gene3D" id="3.40.50.720">
    <property type="entry name" value="NAD(P)-binding Rossmann-like Domain"/>
    <property type="match status" value="1"/>
</dbReference>
<dbReference type="InterPro" id="IPR000683">
    <property type="entry name" value="Gfo/Idh/MocA-like_OxRdtase_N"/>
</dbReference>
<dbReference type="InterPro" id="IPR036291">
    <property type="entry name" value="NAD(P)-bd_dom_sf"/>
</dbReference>
<dbReference type="InterPro" id="IPR051450">
    <property type="entry name" value="Gfo/Idh/MocA_Oxidoreductases"/>
</dbReference>
<dbReference type="EMBL" id="CP034235">
    <property type="protein sequence ID" value="QGQ99261.1"/>
    <property type="molecule type" value="Genomic_DNA"/>
</dbReference>
<dbReference type="SUPFAM" id="SSF55347">
    <property type="entry name" value="Glyceraldehyde-3-phosphate dehydrogenase-like, C-terminal domain"/>
    <property type="match status" value="1"/>
</dbReference>
<dbReference type="GO" id="GO:0000166">
    <property type="term" value="F:nucleotide binding"/>
    <property type="evidence" value="ECO:0007669"/>
    <property type="project" value="InterPro"/>
</dbReference>
<dbReference type="AlphaFoldDB" id="A0A6B8RS58"/>
<evidence type="ECO:0000313" key="4">
    <source>
        <dbReference type="Proteomes" id="UP000426246"/>
    </source>
</evidence>
<evidence type="ECO:0000259" key="2">
    <source>
        <dbReference type="Pfam" id="PF22725"/>
    </source>
</evidence>
<keyword evidence="4" id="KW-1185">Reference proteome</keyword>
<dbReference type="Gene3D" id="3.30.360.10">
    <property type="entry name" value="Dihydrodipicolinate Reductase, domain 2"/>
    <property type="match status" value="1"/>
</dbReference>
<dbReference type="InterPro" id="IPR055170">
    <property type="entry name" value="GFO_IDH_MocA-like_dom"/>
</dbReference>
<evidence type="ECO:0000313" key="3">
    <source>
        <dbReference type="EMBL" id="QGQ99261.1"/>
    </source>
</evidence>
<evidence type="ECO:0000259" key="1">
    <source>
        <dbReference type="Pfam" id="PF01408"/>
    </source>
</evidence>
<protein>
    <submittedName>
        <fullName evidence="3">Gfo/Idh/MocA family oxidoreductase</fullName>
    </submittedName>
</protein>
<accession>A0A6B8RS58</accession>
<feature type="domain" description="GFO/IDH/MocA-like oxidoreductase" evidence="2">
    <location>
        <begin position="193"/>
        <end position="277"/>
    </location>
</feature>
<dbReference type="PANTHER" id="PTHR43377:SF1">
    <property type="entry name" value="BILIVERDIN REDUCTASE A"/>
    <property type="match status" value="1"/>
</dbReference>
<dbReference type="Pfam" id="PF22725">
    <property type="entry name" value="GFO_IDH_MocA_C3"/>
    <property type="match status" value="1"/>
</dbReference>
<feature type="domain" description="Gfo/Idh/MocA-like oxidoreductase N-terminal" evidence="1">
    <location>
        <begin position="40"/>
        <end position="154"/>
    </location>
</feature>
<dbReference type="PANTHER" id="PTHR43377">
    <property type="entry name" value="BILIVERDIN REDUCTASE A"/>
    <property type="match status" value="1"/>
</dbReference>
<gene>
    <name evidence="3" type="ORF">EHS13_32565</name>
</gene>
<dbReference type="KEGG" id="ppsc:EHS13_32565"/>
<proteinExistence type="predicted"/>
<dbReference type="Proteomes" id="UP000426246">
    <property type="component" value="Chromosome"/>
</dbReference>
<reference evidence="4" key="1">
    <citation type="submission" date="2018-11" db="EMBL/GenBank/DDBJ databases">
        <title>Complete genome sequence of Paenibacillus sp. ML311-T8.</title>
        <authorList>
            <person name="Nam Y.-D."/>
            <person name="Kang J."/>
            <person name="Chung W.-H."/>
            <person name="Park Y.S."/>
        </authorList>
    </citation>
    <scope>NUCLEOTIDE SEQUENCE [LARGE SCALE GENOMIC DNA]</scope>
    <source>
        <strain evidence="4">ML311-T8</strain>
    </source>
</reference>
<dbReference type="Pfam" id="PF01408">
    <property type="entry name" value="GFO_IDH_MocA"/>
    <property type="match status" value="1"/>
</dbReference>